<organism evidence="2">
    <name type="scientific">Tanacetum cinerariifolium</name>
    <name type="common">Dalmatian daisy</name>
    <name type="synonym">Chrysanthemum cinerariifolium</name>
    <dbReference type="NCBI Taxonomy" id="118510"/>
    <lineage>
        <taxon>Eukaryota</taxon>
        <taxon>Viridiplantae</taxon>
        <taxon>Streptophyta</taxon>
        <taxon>Embryophyta</taxon>
        <taxon>Tracheophyta</taxon>
        <taxon>Spermatophyta</taxon>
        <taxon>Magnoliopsida</taxon>
        <taxon>eudicotyledons</taxon>
        <taxon>Gunneridae</taxon>
        <taxon>Pentapetalae</taxon>
        <taxon>asterids</taxon>
        <taxon>campanulids</taxon>
        <taxon>Asterales</taxon>
        <taxon>Asteraceae</taxon>
        <taxon>Asteroideae</taxon>
        <taxon>Anthemideae</taxon>
        <taxon>Anthemidinae</taxon>
        <taxon>Tanacetum</taxon>
    </lineage>
</organism>
<dbReference type="GO" id="GO:0051213">
    <property type="term" value="F:dioxygenase activity"/>
    <property type="evidence" value="ECO:0007669"/>
    <property type="project" value="UniProtKB-KW"/>
</dbReference>
<keyword evidence="2" id="KW-0560">Oxidoreductase</keyword>
<accession>A0A6L2JST0</accession>
<dbReference type="PANTHER" id="PTHR46148:SF59">
    <property type="entry name" value="NUCLEOTIDYLTRANSFERASE, RIBONUCLEASE H"/>
    <property type="match status" value="1"/>
</dbReference>
<feature type="region of interest" description="Disordered" evidence="1">
    <location>
        <begin position="196"/>
        <end position="226"/>
    </location>
</feature>
<feature type="compositionally biased region" description="Low complexity" evidence="1">
    <location>
        <begin position="196"/>
        <end position="205"/>
    </location>
</feature>
<comment type="caution">
    <text evidence="2">The sequence shown here is derived from an EMBL/GenBank/DDBJ whole genome shotgun (WGS) entry which is preliminary data.</text>
</comment>
<evidence type="ECO:0000313" key="2">
    <source>
        <dbReference type="EMBL" id="GEU39820.1"/>
    </source>
</evidence>
<sequence length="226" mass="25875">MLELPKELKGIHSTFHVLNLKKCLVEGDVVILLDDIQLDDKLHMIEEPVEVVDREVKRFRQSQIPVVKSRFRIDFEISHKVSTLILLDLSKGIKPYTWLRCSRSTQIRNHKCQMNKSDLNDVHVNESQMIGNSLIDSPKSNGEYNQVNDRFKTSKGYHAVPPPYTGNCMTLRANLSFVKLDDYVFKFEISETVTSVNETKTSTSKTSKEGLEKPKTVRPSAPIIEE</sequence>
<dbReference type="EMBL" id="BKCJ010001221">
    <property type="protein sequence ID" value="GEU39820.1"/>
    <property type="molecule type" value="Genomic_DNA"/>
</dbReference>
<gene>
    <name evidence="2" type="ORF">Tci_011798</name>
</gene>
<reference evidence="2" key="1">
    <citation type="journal article" date="2019" name="Sci. Rep.">
        <title>Draft genome of Tanacetum cinerariifolium, the natural source of mosquito coil.</title>
        <authorList>
            <person name="Yamashiro T."/>
            <person name="Shiraishi A."/>
            <person name="Satake H."/>
            <person name="Nakayama K."/>
        </authorList>
    </citation>
    <scope>NUCLEOTIDE SEQUENCE</scope>
</reference>
<name>A0A6L2JST0_TANCI</name>
<feature type="compositionally biased region" description="Basic and acidic residues" evidence="1">
    <location>
        <begin position="206"/>
        <end position="215"/>
    </location>
</feature>
<proteinExistence type="predicted"/>
<evidence type="ECO:0000256" key="1">
    <source>
        <dbReference type="SAM" id="MobiDB-lite"/>
    </source>
</evidence>
<keyword evidence="2" id="KW-0223">Dioxygenase</keyword>
<dbReference type="PANTHER" id="PTHR46148">
    <property type="entry name" value="CHROMO DOMAIN-CONTAINING PROTEIN"/>
    <property type="match status" value="1"/>
</dbReference>
<protein>
    <submittedName>
        <fullName evidence="2">Oxoglutarate/iron-dependent dioxygenase</fullName>
    </submittedName>
</protein>
<dbReference type="AlphaFoldDB" id="A0A6L2JST0"/>